<evidence type="ECO:0000259" key="1">
    <source>
        <dbReference type="Pfam" id="PF00501"/>
    </source>
</evidence>
<evidence type="ECO:0000313" key="3">
    <source>
        <dbReference type="Proteomes" id="UP000070341"/>
    </source>
</evidence>
<feature type="non-terminal residue" evidence="2">
    <location>
        <position position="121"/>
    </location>
</feature>
<gene>
    <name evidence="2" type="ORF">AKJ40_04550</name>
</gene>
<comment type="caution">
    <text evidence="2">The sequence shown here is derived from an EMBL/GenBank/DDBJ whole genome shotgun (WGS) entry which is preliminary data.</text>
</comment>
<dbReference type="SUPFAM" id="SSF56801">
    <property type="entry name" value="Acetyl-CoA synthetase-like"/>
    <property type="match status" value="1"/>
</dbReference>
<feature type="domain" description="AMP-dependent synthetase/ligase" evidence="1">
    <location>
        <begin position="70"/>
        <end position="117"/>
    </location>
</feature>
<evidence type="ECO:0000313" key="2">
    <source>
        <dbReference type="EMBL" id="KXA98686.1"/>
    </source>
</evidence>
<accession>A0A133UWW2</accession>
<dbReference type="Gene3D" id="3.40.50.12780">
    <property type="entry name" value="N-terminal domain of ligase-like"/>
    <property type="match status" value="1"/>
</dbReference>
<organism evidence="2 3">
    <name type="scientific">candidate division MSBL1 archaeon SCGC-AAA259M10</name>
    <dbReference type="NCBI Taxonomy" id="1698270"/>
    <lineage>
        <taxon>Archaea</taxon>
        <taxon>Methanobacteriati</taxon>
        <taxon>Methanobacteriota</taxon>
        <taxon>candidate division MSBL1</taxon>
    </lineage>
</organism>
<dbReference type="InterPro" id="IPR042099">
    <property type="entry name" value="ANL_N_sf"/>
</dbReference>
<dbReference type="Pfam" id="PF00501">
    <property type="entry name" value="AMP-binding"/>
    <property type="match status" value="1"/>
</dbReference>
<dbReference type="InterPro" id="IPR000873">
    <property type="entry name" value="AMP-dep_synth/lig_dom"/>
</dbReference>
<proteinExistence type="predicted"/>
<sequence>MSYLYAPRIFTKKLFIVKAYMLVRIMSWHITLEENSWEEARENFEWNIPKDYNVIHDLLRKHDDPKSSIALFQALPGTKNKKYTFHELDNLSNRLANGLSELNVGVGDRIAIMLSQRASNP</sequence>
<dbReference type="EMBL" id="LHXU01000098">
    <property type="protein sequence ID" value="KXA98686.1"/>
    <property type="molecule type" value="Genomic_DNA"/>
</dbReference>
<dbReference type="AlphaFoldDB" id="A0A133UWW2"/>
<reference evidence="2 3" key="1">
    <citation type="journal article" date="2016" name="Sci. Rep.">
        <title>Metabolic traits of an uncultured archaeal lineage -MSBL1- from brine pools of the Red Sea.</title>
        <authorList>
            <person name="Mwirichia R."/>
            <person name="Alam I."/>
            <person name="Rashid M."/>
            <person name="Vinu M."/>
            <person name="Ba-Alawi W."/>
            <person name="Anthony Kamau A."/>
            <person name="Kamanda Ngugi D."/>
            <person name="Goker M."/>
            <person name="Klenk H.P."/>
            <person name="Bajic V."/>
            <person name="Stingl U."/>
        </authorList>
    </citation>
    <scope>NUCLEOTIDE SEQUENCE [LARGE SCALE GENOMIC DNA]</scope>
    <source>
        <strain evidence="2">SCGC-AAA259M10</strain>
    </source>
</reference>
<name>A0A133UWW2_9EURY</name>
<dbReference type="Proteomes" id="UP000070341">
    <property type="component" value="Unassembled WGS sequence"/>
</dbReference>
<keyword evidence="3" id="KW-1185">Reference proteome</keyword>
<protein>
    <recommendedName>
        <fullName evidence="1">AMP-dependent synthetase/ligase domain-containing protein</fullName>
    </recommendedName>
</protein>